<reference evidence="6 7" key="2">
    <citation type="submission" date="2021-08" db="EMBL/GenBank/DDBJ databases">
        <title>Rheinheimera aquimaris sp. nov., isolated from seawater of the East Sea in Korea.</title>
        <authorList>
            <person name="Kim K.H."/>
            <person name="Wenting R."/>
            <person name="Kim K.R."/>
            <person name="Jeon C.O."/>
        </authorList>
    </citation>
    <scope>NUCLEOTIDE SEQUENCE [LARGE SCALE GENOMIC DNA]</scope>
    <source>
        <strain evidence="6 7">MA-13</strain>
    </source>
</reference>
<dbReference type="InterPro" id="IPR008207">
    <property type="entry name" value="Sig_transdc_His_kin_Hpt_dom"/>
</dbReference>
<comment type="caution">
    <text evidence="6">The sequence shown here is derived from an EMBL/GenBank/DDBJ whole genome shotgun (WGS) entry which is preliminary data.</text>
</comment>
<dbReference type="Pfam" id="PF00072">
    <property type="entry name" value="Response_reg"/>
    <property type="match status" value="1"/>
</dbReference>
<evidence type="ECO:0000256" key="3">
    <source>
        <dbReference type="PROSITE-ProRule" id="PRU00169"/>
    </source>
</evidence>
<dbReference type="Gene3D" id="3.40.50.2300">
    <property type="match status" value="1"/>
</dbReference>
<dbReference type="PANTHER" id="PTHR43228:SF1">
    <property type="entry name" value="TWO-COMPONENT RESPONSE REGULATOR ARR22"/>
    <property type="match status" value="1"/>
</dbReference>
<evidence type="ECO:0000313" key="7">
    <source>
        <dbReference type="Proteomes" id="UP000663814"/>
    </source>
</evidence>
<dbReference type="RefSeq" id="WP_205312265.1">
    <property type="nucleotide sequence ID" value="NZ_JAERPS020000005.1"/>
</dbReference>
<dbReference type="SMART" id="SM00448">
    <property type="entry name" value="REC"/>
    <property type="match status" value="1"/>
</dbReference>
<evidence type="ECO:0000259" key="4">
    <source>
        <dbReference type="PROSITE" id="PS50110"/>
    </source>
</evidence>
<dbReference type="InterPro" id="IPR052048">
    <property type="entry name" value="ST_Response_Regulator"/>
</dbReference>
<feature type="modified residue" description="4-aspartylphosphate" evidence="3">
    <location>
        <position position="55"/>
    </location>
</feature>
<dbReference type="Gene3D" id="1.20.120.160">
    <property type="entry name" value="HPT domain"/>
    <property type="match status" value="1"/>
</dbReference>
<name>A0ABS7XDW7_9GAMM</name>
<dbReference type="InterPro" id="IPR011006">
    <property type="entry name" value="CheY-like_superfamily"/>
</dbReference>
<proteinExistence type="predicted"/>
<dbReference type="CDD" id="cd17546">
    <property type="entry name" value="REC_hyHK_CKI1_RcsC-like"/>
    <property type="match status" value="1"/>
</dbReference>
<organism evidence="6 7">
    <name type="scientific">Rheinheimera maricola</name>
    <dbReference type="NCBI Taxonomy" id="2793282"/>
    <lineage>
        <taxon>Bacteria</taxon>
        <taxon>Pseudomonadati</taxon>
        <taxon>Pseudomonadota</taxon>
        <taxon>Gammaproteobacteria</taxon>
        <taxon>Chromatiales</taxon>
        <taxon>Chromatiaceae</taxon>
        <taxon>Rheinheimera</taxon>
    </lineage>
</organism>
<dbReference type="SUPFAM" id="SSF52172">
    <property type="entry name" value="CheY-like"/>
    <property type="match status" value="1"/>
</dbReference>
<evidence type="ECO:0000256" key="1">
    <source>
        <dbReference type="ARBA" id="ARBA00023012"/>
    </source>
</evidence>
<dbReference type="InterPro" id="IPR036641">
    <property type="entry name" value="HPT_dom_sf"/>
</dbReference>
<dbReference type="PANTHER" id="PTHR43228">
    <property type="entry name" value="TWO-COMPONENT RESPONSE REGULATOR"/>
    <property type="match status" value="1"/>
</dbReference>
<reference evidence="6 7" key="1">
    <citation type="submission" date="2020-12" db="EMBL/GenBank/DDBJ databases">
        <authorList>
            <person name="Ruan W."/>
            <person name="Khan S.A."/>
            <person name="Jeon C.O."/>
        </authorList>
    </citation>
    <scope>NUCLEOTIDE SEQUENCE [LARGE SCALE GENOMIC DNA]</scope>
    <source>
        <strain evidence="6 7">MA-13</strain>
    </source>
</reference>
<feature type="domain" description="Response regulatory" evidence="4">
    <location>
        <begin position="6"/>
        <end position="113"/>
    </location>
</feature>
<protein>
    <submittedName>
        <fullName evidence="6">Response regulator</fullName>
    </submittedName>
</protein>
<accession>A0ABS7XDW7</accession>
<dbReference type="PROSITE" id="PS50894">
    <property type="entry name" value="HPT"/>
    <property type="match status" value="1"/>
</dbReference>
<keyword evidence="3" id="KW-0597">Phosphoprotein</keyword>
<feature type="domain" description="HPt" evidence="5">
    <location>
        <begin position="119"/>
        <end position="213"/>
    </location>
</feature>
<sequence>MTSDKHILIGEDDSFLLTLLELQCQSLGMQTCGVVNGEQLVTEALSYKYDIVITDIQMPLCDGIEAMQILRRLGYDRPIFAMSADKIDCEGFDCTLQKPVDITQLAELFNQTPQQDRVPLLLNDELTALFYQNLLQLGQDFAVALQQEDLNLMRQICHKIKGGAASFGHQNLSHLADNLQQRLISETHNKDLLKECKQFLLIIQQSGVKNERT</sequence>
<keyword evidence="7" id="KW-1185">Reference proteome</keyword>
<dbReference type="Pfam" id="PF01627">
    <property type="entry name" value="Hpt"/>
    <property type="match status" value="1"/>
</dbReference>
<keyword evidence="1" id="KW-0902">Two-component regulatory system</keyword>
<evidence type="ECO:0000256" key="2">
    <source>
        <dbReference type="PROSITE-ProRule" id="PRU00110"/>
    </source>
</evidence>
<evidence type="ECO:0000313" key="6">
    <source>
        <dbReference type="EMBL" id="MBZ9612782.1"/>
    </source>
</evidence>
<dbReference type="PROSITE" id="PS50110">
    <property type="entry name" value="RESPONSE_REGULATORY"/>
    <property type="match status" value="1"/>
</dbReference>
<dbReference type="Proteomes" id="UP000663814">
    <property type="component" value="Unassembled WGS sequence"/>
</dbReference>
<evidence type="ECO:0000259" key="5">
    <source>
        <dbReference type="PROSITE" id="PS50894"/>
    </source>
</evidence>
<feature type="modified residue" description="Phosphohistidine" evidence="2">
    <location>
        <position position="158"/>
    </location>
</feature>
<gene>
    <name evidence="6" type="ORF">I4W93_014400</name>
</gene>
<dbReference type="EMBL" id="JAERPS020000005">
    <property type="protein sequence ID" value="MBZ9612782.1"/>
    <property type="molecule type" value="Genomic_DNA"/>
</dbReference>
<dbReference type="SUPFAM" id="SSF47226">
    <property type="entry name" value="Histidine-containing phosphotransfer domain, HPT domain"/>
    <property type="match status" value="1"/>
</dbReference>
<dbReference type="InterPro" id="IPR001789">
    <property type="entry name" value="Sig_transdc_resp-reg_receiver"/>
</dbReference>